<protein>
    <submittedName>
        <fullName evidence="1">Uncharacterized protein</fullName>
    </submittedName>
</protein>
<reference evidence="1 2" key="1">
    <citation type="journal article" date="2016" name="Environ. Microbiol.">
        <title>New Methyloceanibacter diversity from North Sea sediments includes methanotroph containing solely the soluble methane monooxygenase.</title>
        <authorList>
            <person name="Vekeman B."/>
            <person name="Kerckhof F.M."/>
            <person name="Cremers G."/>
            <person name="de Vos P."/>
            <person name="Vandamme P."/>
            <person name="Boon N."/>
            <person name="Op den Camp H.J."/>
            <person name="Heylen K."/>
        </authorList>
    </citation>
    <scope>NUCLEOTIDE SEQUENCE [LARGE SCALE GENOMIC DNA]</scope>
    <source>
        <strain evidence="1 2">R-67177</strain>
    </source>
</reference>
<sequence>MCSGSGRAETGCGAVLLGAIASGVIRCVVTDWGAATGCGVAGAVSSRAALSSVDACITGTSGGLSRCGEIAVLEIELLFGATETAPD</sequence>
<proteinExistence type="predicted"/>
<comment type="caution">
    <text evidence="1">The sequence shown here is derived from an EMBL/GenBank/DDBJ whole genome shotgun (WGS) entry which is preliminary data.</text>
</comment>
<evidence type="ECO:0000313" key="1">
    <source>
        <dbReference type="EMBL" id="ODS03670.1"/>
    </source>
</evidence>
<dbReference type="Proteomes" id="UP000095042">
    <property type="component" value="Unassembled WGS sequence"/>
</dbReference>
<organism evidence="1 2">
    <name type="scientific">Methyloceanibacter marginalis</name>
    <dbReference type="NCBI Taxonomy" id="1774971"/>
    <lineage>
        <taxon>Bacteria</taxon>
        <taxon>Pseudomonadati</taxon>
        <taxon>Pseudomonadota</taxon>
        <taxon>Alphaproteobacteria</taxon>
        <taxon>Hyphomicrobiales</taxon>
        <taxon>Hyphomicrobiaceae</taxon>
        <taxon>Methyloceanibacter</taxon>
    </lineage>
</organism>
<dbReference type="AlphaFoldDB" id="A0A1E3WD62"/>
<accession>A0A1E3WD62</accession>
<evidence type="ECO:0000313" key="2">
    <source>
        <dbReference type="Proteomes" id="UP000095042"/>
    </source>
</evidence>
<keyword evidence="2" id="KW-1185">Reference proteome</keyword>
<gene>
    <name evidence="1" type="ORF">AUC71_08435</name>
</gene>
<dbReference type="EMBL" id="LPWD01000070">
    <property type="protein sequence ID" value="ODS03670.1"/>
    <property type="molecule type" value="Genomic_DNA"/>
</dbReference>
<name>A0A1E3WD62_9HYPH</name>